<protein>
    <submittedName>
        <fullName evidence="1">Uncharacterized protein</fullName>
    </submittedName>
</protein>
<dbReference type="EMBL" id="JAHXZJ010000374">
    <property type="protein sequence ID" value="KAH0561772.1"/>
    <property type="molecule type" value="Genomic_DNA"/>
</dbReference>
<dbReference type="AlphaFoldDB" id="A0AAV7IX54"/>
<name>A0AAV7IX54_COTGL</name>
<accession>A0AAV7IX54</accession>
<organism evidence="1 2">
    <name type="scientific">Cotesia glomerata</name>
    <name type="common">Lepidopteran parasitic wasp</name>
    <name type="synonym">Apanteles glomeratus</name>
    <dbReference type="NCBI Taxonomy" id="32391"/>
    <lineage>
        <taxon>Eukaryota</taxon>
        <taxon>Metazoa</taxon>
        <taxon>Ecdysozoa</taxon>
        <taxon>Arthropoda</taxon>
        <taxon>Hexapoda</taxon>
        <taxon>Insecta</taxon>
        <taxon>Pterygota</taxon>
        <taxon>Neoptera</taxon>
        <taxon>Endopterygota</taxon>
        <taxon>Hymenoptera</taxon>
        <taxon>Apocrita</taxon>
        <taxon>Ichneumonoidea</taxon>
        <taxon>Braconidae</taxon>
        <taxon>Microgastrinae</taxon>
        <taxon>Cotesia</taxon>
    </lineage>
</organism>
<evidence type="ECO:0000313" key="1">
    <source>
        <dbReference type="EMBL" id="KAH0561772.1"/>
    </source>
</evidence>
<sequence length="109" mass="13230">MFDLKIGWRLKSQSKITRFNIYWSYHPAVTREDLKAVSSNHQEQPLDKFPSPSFIRHQKRCRSMLDKKSKLCRYYHFLPNYNRQCRFRRINKRLDLPTDDLPAVALLEM</sequence>
<keyword evidence="2" id="KW-1185">Reference proteome</keyword>
<reference evidence="1 2" key="1">
    <citation type="journal article" date="2021" name="J. Hered.">
        <title>A chromosome-level genome assembly of the parasitoid wasp, Cotesia glomerata (Hymenoptera: Braconidae).</title>
        <authorList>
            <person name="Pinto B.J."/>
            <person name="Weis J.J."/>
            <person name="Gamble T."/>
            <person name="Ode P.J."/>
            <person name="Paul R."/>
            <person name="Zaspel J.M."/>
        </authorList>
    </citation>
    <scope>NUCLEOTIDE SEQUENCE [LARGE SCALE GENOMIC DNA]</scope>
    <source>
        <strain evidence="1">CgM1</strain>
    </source>
</reference>
<proteinExistence type="predicted"/>
<comment type="caution">
    <text evidence="1">The sequence shown here is derived from an EMBL/GenBank/DDBJ whole genome shotgun (WGS) entry which is preliminary data.</text>
</comment>
<dbReference type="Proteomes" id="UP000826195">
    <property type="component" value="Unassembled WGS sequence"/>
</dbReference>
<gene>
    <name evidence="1" type="ORF">KQX54_019356</name>
</gene>
<evidence type="ECO:0000313" key="2">
    <source>
        <dbReference type="Proteomes" id="UP000826195"/>
    </source>
</evidence>